<evidence type="ECO:0000256" key="3">
    <source>
        <dbReference type="ARBA" id="ARBA00022490"/>
    </source>
</evidence>
<accession>A0A6P8Y6W4</accession>
<dbReference type="GO" id="GO:0005868">
    <property type="term" value="C:cytoplasmic dynein complex"/>
    <property type="evidence" value="ECO:0007669"/>
    <property type="project" value="TreeGrafter"/>
</dbReference>
<evidence type="ECO:0000256" key="7">
    <source>
        <dbReference type="ARBA" id="ARBA00023017"/>
    </source>
</evidence>
<dbReference type="Pfam" id="PF12777">
    <property type="entry name" value="MT"/>
    <property type="match status" value="1"/>
</dbReference>
<feature type="coiled-coil region" evidence="11">
    <location>
        <begin position="226"/>
        <end position="295"/>
    </location>
</feature>
<dbReference type="FunFam" id="1.20.920.20:FF:000002">
    <property type="entry name" value="Cytoplasmic dynein 1 heavy chain"/>
    <property type="match status" value="1"/>
</dbReference>
<dbReference type="GeneID" id="117640144"/>
<evidence type="ECO:0000256" key="9">
    <source>
        <dbReference type="ARBA" id="ARBA00023175"/>
    </source>
</evidence>
<keyword evidence="3" id="KW-0963">Cytoplasm</keyword>
<keyword evidence="9" id="KW-0505">Motor protein</keyword>
<evidence type="ECO:0000256" key="10">
    <source>
        <dbReference type="ARBA" id="ARBA00023212"/>
    </source>
</evidence>
<dbReference type="GO" id="GO:0007052">
    <property type="term" value="P:mitotic spindle organization"/>
    <property type="evidence" value="ECO:0007669"/>
    <property type="project" value="TreeGrafter"/>
</dbReference>
<gene>
    <name evidence="14 15" type="primary">LOC117640144</name>
</gene>
<feature type="domain" description="Dynein heavy chain coiled coil stalk" evidence="12">
    <location>
        <begin position="24"/>
        <end position="326"/>
    </location>
</feature>
<dbReference type="OrthoDB" id="7301133at2759"/>
<feature type="coiled-coil region" evidence="11">
    <location>
        <begin position="50"/>
        <end position="84"/>
    </location>
</feature>
<protein>
    <submittedName>
        <fullName evidence="14 15">Dynein heavy chain, cytoplasmic-like isoform X1</fullName>
    </submittedName>
</protein>
<evidence type="ECO:0000313" key="15">
    <source>
        <dbReference type="RefSeq" id="XP_034232306.1"/>
    </source>
</evidence>
<evidence type="ECO:0000313" key="13">
    <source>
        <dbReference type="Proteomes" id="UP000515158"/>
    </source>
</evidence>
<dbReference type="GO" id="GO:0007097">
    <property type="term" value="P:nuclear migration"/>
    <property type="evidence" value="ECO:0007669"/>
    <property type="project" value="TreeGrafter"/>
</dbReference>
<keyword evidence="6" id="KW-0067">ATP-binding</keyword>
<dbReference type="GO" id="GO:0005938">
    <property type="term" value="C:cell cortex"/>
    <property type="evidence" value="ECO:0007669"/>
    <property type="project" value="TreeGrafter"/>
</dbReference>
<keyword evidence="13" id="KW-1185">Reference proteome</keyword>
<dbReference type="KEGG" id="tpal:117640144"/>
<dbReference type="InterPro" id="IPR026983">
    <property type="entry name" value="DHC"/>
</dbReference>
<dbReference type="GO" id="GO:0008090">
    <property type="term" value="P:retrograde axonal transport"/>
    <property type="evidence" value="ECO:0007669"/>
    <property type="project" value="TreeGrafter"/>
</dbReference>
<evidence type="ECO:0000256" key="4">
    <source>
        <dbReference type="ARBA" id="ARBA00022701"/>
    </source>
</evidence>
<dbReference type="GO" id="GO:0051959">
    <property type="term" value="F:dynein light intermediate chain binding"/>
    <property type="evidence" value="ECO:0007669"/>
    <property type="project" value="InterPro"/>
</dbReference>
<evidence type="ECO:0000256" key="8">
    <source>
        <dbReference type="ARBA" id="ARBA00023054"/>
    </source>
</evidence>
<evidence type="ECO:0000256" key="11">
    <source>
        <dbReference type="SAM" id="Coils"/>
    </source>
</evidence>
<keyword evidence="5" id="KW-0547">Nucleotide-binding</keyword>
<evidence type="ECO:0000256" key="5">
    <source>
        <dbReference type="ARBA" id="ARBA00022741"/>
    </source>
</evidence>
<evidence type="ECO:0000256" key="1">
    <source>
        <dbReference type="ARBA" id="ARBA00004245"/>
    </source>
</evidence>
<organism evidence="14">
    <name type="scientific">Thrips palmi</name>
    <name type="common">Melon thrips</name>
    <dbReference type="NCBI Taxonomy" id="161013"/>
    <lineage>
        <taxon>Eukaryota</taxon>
        <taxon>Metazoa</taxon>
        <taxon>Ecdysozoa</taxon>
        <taxon>Arthropoda</taxon>
        <taxon>Hexapoda</taxon>
        <taxon>Insecta</taxon>
        <taxon>Pterygota</taxon>
        <taxon>Neoptera</taxon>
        <taxon>Paraneoptera</taxon>
        <taxon>Thysanoptera</taxon>
        <taxon>Terebrantia</taxon>
        <taxon>Thripoidea</taxon>
        <taxon>Thripidae</taxon>
        <taxon>Thrips</taxon>
    </lineage>
</organism>
<proteinExistence type="inferred from homology"/>
<evidence type="ECO:0000256" key="2">
    <source>
        <dbReference type="ARBA" id="ARBA00008887"/>
    </source>
</evidence>
<comment type="subcellular location">
    <subcellularLocation>
        <location evidence="1">Cytoplasm</location>
        <location evidence="1">Cytoskeleton</location>
    </subcellularLocation>
</comment>
<dbReference type="RefSeq" id="XP_034232305.1">
    <property type="nucleotide sequence ID" value="XM_034376414.1"/>
</dbReference>
<evidence type="ECO:0000256" key="6">
    <source>
        <dbReference type="ARBA" id="ARBA00022840"/>
    </source>
</evidence>
<comment type="similarity">
    <text evidence="2">Belongs to the dynein heavy chain family.</text>
</comment>
<name>A0A6P8Y6W4_THRPL</name>
<keyword evidence="4" id="KW-0493">Microtubule</keyword>
<dbReference type="GO" id="GO:0005524">
    <property type="term" value="F:ATP binding"/>
    <property type="evidence" value="ECO:0007669"/>
    <property type="project" value="UniProtKB-KW"/>
</dbReference>
<dbReference type="PANTHER" id="PTHR10676:SF314">
    <property type="entry name" value="CYTOPLASMIC DYNEIN 1 HEAVY CHAIN 1"/>
    <property type="match status" value="1"/>
</dbReference>
<reference evidence="14 15" key="1">
    <citation type="submission" date="2025-04" db="UniProtKB">
        <authorList>
            <consortium name="RefSeq"/>
        </authorList>
    </citation>
    <scope>IDENTIFICATION</scope>
    <source>
        <tissue evidence="14 15">Total insect</tissue>
    </source>
</reference>
<evidence type="ECO:0000259" key="12">
    <source>
        <dbReference type="Pfam" id="PF12777"/>
    </source>
</evidence>
<dbReference type="PANTHER" id="PTHR10676">
    <property type="entry name" value="DYNEIN HEAVY CHAIN FAMILY PROTEIN"/>
    <property type="match status" value="1"/>
</dbReference>
<dbReference type="GO" id="GO:0008569">
    <property type="term" value="F:minus-end-directed microtubule motor activity"/>
    <property type="evidence" value="ECO:0007669"/>
    <property type="project" value="TreeGrafter"/>
</dbReference>
<dbReference type="Proteomes" id="UP000515158">
    <property type="component" value="Unplaced"/>
</dbReference>
<dbReference type="Gene3D" id="1.20.920.20">
    <property type="match status" value="1"/>
</dbReference>
<keyword evidence="10" id="KW-0206">Cytoskeleton</keyword>
<dbReference type="AlphaFoldDB" id="A0A6P8Y6W4"/>
<dbReference type="RefSeq" id="XP_034232306.1">
    <property type="nucleotide sequence ID" value="XM_034376415.1"/>
</dbReference>
<dbReference type="GO" id="GO:0031122">
    <property type="term" value="P:cytoplasmic microtubule organization"/>
    <property type="evidence" value="ECO:0007669"/>
    <property type="project" value="TreeGrafter"/>
</dbReference>
<evidence type="ECO:0000313" key="14">
    <source>
        <dbReference type="RefSeq" id="XP_034232305.1"/>
    </source>
</evidence>
<dbReference type="InterPro" id="IPR024743">
    <property type="entry name" value="Dynein_HC_stalk"/>
</dbReference>
<keyword evidence="8 11" id="KW-0175">Coiled coil</keyword>
<dbReference type="GO" id="GO:0005881">
    <property type="term" value="C:cytoplasmic microtubule"/>
    <property type="evidence" value="ECO:0007669"/>
    <property type="project" value="TreeGrafter"/>
</dbReference>
<sequence>MDFLHNFVKLYAEKRSYFEEQQLRLNVCLNKIAETVLHVEELQKSSKVISQELAAKNEAANAKLEQMEKDRQEAEKKKVESQDIQADIERHTVGISEKRDAVKMELAQVEPAVIDAKQAVKNMNNEELNEVRSFVNPSALVAMVLESICVLLGENATNWNAVRTFVRRRDFKSIVSNLKTEDIADAVRQKMRDKYLNRPDYNFEKISNASRACGRLVKWAIAQVQYADMLQKLKPLQDELGSLEQQASKNENEAEDLKKRIAQLEQSVESSFKEHKQLTSQAKALQTDLKNVQAKVDRSIALLESLVSERERWEATSETFRSQMSTGETARAPRLALLAAAVRAVDVVWLIAP</sequence>
<dbReference type="GO" id="GO:1904115">
    <property type="term" value="C:axon cytoplasm"/>
    <property type="evidence" value="ECO:0007669"/>
    <property type="project" value="GOC"/>
</dbReference>
<keyword evidence="7" id="KW-0243">Dynein</keyword>
<dbReference type="GO" id="GO:0045505">
    <property type="term" value="F:dynein intermediate chain binding"/>
    <property type="evidence" value="ECO:0007669"/>
    <property type="project" value="InterPro"/>
</dbReference>